<sequence length="135" mass="15009">MADPDYTDLFILPTDATSAGTPHQWARAALDDVAGRAGQFIWRVLLGLRLSSRRSPTHIAGWPIVGSGENWLVLQARSWMLTGNLVIYVDATQCALATVIRYDRRIAEPIWNTLSAKHRSLAPALLRDAWAVVHH</sequence>
<evidence type="ECO:0008006" key="5">
    <source>
        <dbReference type="Google" id="ProtNLM"/>
    </source>
</evidence>
<evidence type="ECO:0000313" key="4">
    <source>
        <dbReference type="Proteomes" id="UP000470876"/>
    </source>
</evidence>
<evidence type="ECO:0000313" key="2">
    <source>
        <dbReference type="EMBL" id="NEW58270.1"/>
    </source>
</evidence>
<accession>A0A6P1DDH3</accession>
<reference evidence="3 4" key="1">
    <citation type="submission" date="2020-01" db="EMBL/GenBank/DDBJ databases">
        <title>Genetics and antimicrobial susceptibilities of Nocardia species isolated from the soil; a comparison with species isolated from humans.</title>
        <authorList>
            <person name="Carrasco G."/>
            <person name="Monzon S."/>
            <person name="Sansegundo M."/>
            <person name="Garcia E."/>
            <person name="Garrido N."/>
            <person name="Medina M.J."/>
            <person name="Villalon P."/>
            <person name="Ramirez-Arocha A.C."/>
            <person name="Jimenez P."/>
            <person name="Cuesta I."/>
            <person name="Valdezate S."/>
        </authorList>
    </citation>
    <scope>NUCLEOTIDE SEQUENCE [LARGE SCALE GENOMIC DNA]</scope>
    <source>
        <strain evidence="1 3">CNM20110639</strain>
        <strain evidence="2 4">CNM20110649</strain>
    </source>
</reference>
<keyword evidence="4" id="KW-1185">Reference proteome</keyword>
<protein>
    <recommendedName>
        <fullName evidence="5">DUF2867 domain-containing protein</fullName>
    </recommendedName>
</protein>
<dbReference type="EMBL" id="JAAGUX010000049">
    <property type="protein sequence ID" value="NEW58270.1"/>
    <property type="molecule type" value="Genomic_DNA"/>
</dbReference>
<name>A0A6P1DDH3_9NOCA</name>
<dbReference type="AlphaFoldDB" id="A0A6P1DDH3"/>
<dbReference type="EMBL" id="JAAGUZ010000095">
    <property type="protein sequence ID" value="NEW47661.1"/>
    <property type="molecule type" value="Genomic_DNA"/>
</dbReference>
<evidence type="ECO:0000313" key="1">
    <source>
        <dbReference type="EMBL" id="NEW47661.1"/>
    </source>
</evidence>
<dbReference type="Proteomes" id="UP000468928">
    <property type="component" value="Unassembled WGS sequence"/>
</dbReference>
<evidence type="ECO:0000313" key="3">
    <source>
        <dbReference type="Proteomes" id="UP000468928"/>
    </source>
</evidence>
<organism evidence="1 3">
    <name type="scientific">Nocardia cyriacigeorgica</name>
    <dbReference type="NCBI Taxonomy" id="135487"/>
    <lineage>
        <taxon>Bacteria</taxon>
        <taxon>Bacillati</taxon>
        <taxon>Actinomycetota</taxon>
        <taxon>Actinomycetes</taxon>
        <taxon>Mycobacteriales</taxon>
        <taxon>Nocardiaceae</taxon>
        <taxon>Nocardia</taxon>
    </lineage>
</organism>
<proteinExistence type="predicted"/>
<comment type="caution">
    <text evidence="1">The sequence shown here is derived from an EMBL/GenBank/DDBJ whole genome shotgun (WGS) entry which is preliminary data.</text>
</comment>
<gene>
    <name evidence="1" type="ORF">GV789_24950</name>
    <name evidence="2" type="ORF">GV794_21840</name>
</gene>
<dbReference type="Proteomes" id="UP000470876">
    <property type="component" value="Unassembled WGS sequence"/>
</dbReference>